<protein>
    <submittedName>
        <fullName evidence="6">TetR family transcriptional regulator</fullName>
    </submittedName>
</protein>
<dbReference type="Pfam" id="PF00440">
    <property type="entry name" value="TetR_N"/>
    <property type="match status" value="1"/>
</dbReference>
<evidence type="ECO:0000256" key="4">
    <source>
        <dbReference type="PROSITE-ProRule" id="PRU00335"/>
    </source>
</evidence>
<dbReference type="Pfam" id="PF16925">
    <property type="entry name" value="TetR_C_13"/>
    <property type="match status" value="1"/>
</dbReference>
<evidence type="ECO:0000256" key="2">
    <source>
        <dbReference type="ARBA" id="ARBA00023125"/>
    </source>
</evidence>
<dbReference type="PANTHER" id="PTHR47506:SF1">
    <property type="entry name" value="HTH-TYPE TRANSCRIPTIONAL REGULATOR YJDC"/>
    <property type="match status" value="1"/>
</dbReference>
<dbReference type="InterPro" id="IPR011075">
    <property type="entry name" value="TetR_C"/>
</dbReference>
<gene>
    <name evidence="6" type="ORF">SUH3_12195</name>
</gene>
<proteinExistence type="predicted"/>
<dbReference type="PROSITE" id="PS50977">
    <property type="entry name" value="HTH_TETR_2"/>
    <property type="match status" value="1"/>
</dbReference>
<dbReference type="InterPro" id="IPR001647">
    <property type="entry name" value="HTH_TetR"/>
</dbReference>
<keyword evidence="3" id="KW-0804">Transcription</keyword>
<dbReference type="InterPro" id="IPR009057">
    <property type="entry name" value="Homeodomain-like_sf"/>
</dbReference>
<keyword evidence="7" id="KW-1185">Reference proteome</keyword>
<dbReference type="InterPro" id="IPR036271">
    <property type="entry name" value="Tet_transcr_reg_TetR-rel_C_sf"/>
</dbReference>
<dbReference type="PROSITE" id="PS01081">
    <property type="entry name" value="HTH_TETR_1"/>
    <property type="match status" value="1"/>
</dbReference>
<dbReference type="AlphaFoldDB" id="A0A073IWF7"/>
<dbReference type="GO" id="GO:0003677">
    <property type="term" value="F:DNA binding"/>
    <property type="evidence" value="ECO:0007669"/>
    <property type="project" value="UniProtKB-UniRule"/>
</dbReference>
<sequence>MSRPTKHAPERGDARNRLLEAARDIVRKQGFAATTVDDLCKAAGVTKGAFFHHFKSKDALGVAAANFWTDTTGAFFEGAPYHAPSDPFDRVLAYIAFRRAMITNDIPEFTCLVGTLVQEVHATAPEIRDAAGVSIFGHAETLEADIAAAIEVRGISPDGWTPQSLSRHFQTVIQGGFILAKAGNDPELARDALDHLDRYVRCLFGVHAVAYSGDPR</sequence>
<feature type="DNA-binding region" description="H-T-H motif" evidence="4">
    <location>
        <begin position="35"/>
        <end position="54"/>
    </location>
</feature>
<comment type="caution">
    <text evidence="6">The sequence shown here is derived from an EMBL/GenBank/DDBJ whole genome shotgun (WGS) entry which is preliminary data.</text>
</comment>
<dbReference type="EMBL" id="JAMD01000022">
    <property type="protein sequence ID" value="KEJ93940.1"/>
    <property type="molecule type" value="Genomic_DNA"/>
</dbReference>
<feature type="domain" description="HTH tetR-type" evidence="5">
    <location>
        <begin position="12"/>
        <end position="72"/>
    </location>
</feature>
<keyword evidence="1" id="KW-0805">Transcription regulation</keyword>
<dbReference type="RefSeq" id="WP_037931191.1">
    <property type="nucleotide sequence ID" value="NZ_CP054599.1"/>
</dbReference>
<dbReference type="OrthoDB" id="9811084at2"/>
<name>A0A073IWF7_9RHOB</name>
<evidence type="ECO:0000256" key="3">
    <source>
        <dbReference type="ARBA" id="ARBA00023163"/>
    </source>
</evidence>
<dbReference type="Gene3D" id="1.10.357.10">
    <property type="entry name" value="Tetracycline Repressor, domain 2"/>
    <property type="match status" value="1"/>
</dbReference>
<evidence type="ECO:0000259" key="5">
    <source>
        <dbReference type="PROSITE" id="PS50977"/>
    </source>
</evidence>
<reference evidence="6 7" key="1">
    <citation type="submission" date="2014-01" db="EMBL/GenBank/DDBJ databases">
        <title>Sulfitobacter sp. H3 (MCCC 1A00686) Genome Sequencing.</title>
        <authorList>
            <person name="Lai Q."/>
            <person name="Hong Z."/>
        </authorList>
    </citation>
    <scope>NUCLEOTIDE SEQUENCE [LARGE SCALE GENOMIC DNA]</scope>
    <source>
        <strain evidence="6 7">H3</strain>
    </source>
</reference>
<evidence type="ECO:0000313" key="7">
    <source>
        <dbReference type="Proteomes" id="UP000027746"/>
    </source>
</evidence>
<dbReference type="SUPFAM" id="SSF48498">
    <property type="entry name" value="Tetracyclin repressor-like, C-terminal domain"/>
    <property type="match status" value="1"/>
</dbReference>
<dbReference type="SUPFAM" id="SSF46689">
    <property type="entry name" value="Homeodomain-like"/>
    <property type="match status" value="1"/>
</dbReference>
<dbReference type="PRINTS" id="PR00455">
    <property type="entry name" value="HTHTETR"/>
</dbReference>
<evidence type="ECO:0000256" key="1">
    <source>
        <dbReference type="ARBA" id="ARBA00023015"/>
    </source>
</evidence>
<organism evidence="6 7">
    <name type="scientific">Pseudosulfitobacter pseudonitzschiae</name>
    <dbReference type="NCBI Taxonomy" id="1402135"/>
    <lineage>
        <taxon>Bacteria</taxon>
        <taxon>Pseudomonadati</taxon>
        <taxon>Pseudomonadota</taxon>
        <taxon>Alphaproteobacteria</taxon>
        <taxon>Rhodobacterales</taxon>
        <taxon>Roseobacteraceae</taxon>
        <taxon>Pseudosulfitobacter</taxon>
    </lineage>
</organism>
<keyword evidence="2 4" id="KW-0238">DNA-binding</keyword>
<evidence type="ECO:0000313" key="6">
    <source>
        <dbReference type="EMBL" id="KEJ93940.1"/>
    </source>
</evidence>
<dbReference type="InterPro" id="IPR023772">
    <property type="entry name" value="DNA-bd_HTH_TetR-type_CS"/>
</dbReference>
<dbReference type="PANTHER" id="PTHR47506">
    <property type="entry name" value="TRANSCRIPTIONAL REGULATORY PROTEIN"/>
    <property type="match status" value="1"/>
</dbReference>
<dbReference type="Proteomes" id="UP000027746">
    <property type="component" value="Unassembled WGS sequence"/>
</dbReference>
<accession>A0A073IWF7</accession>
<dbReference type="GeneID" id="68869786"/>